<evidence type="ECO:0000256" key="1">
    <source>
        <dbReference type="ARBA" id="ARBA00004123"/>
    </source>
</evidence>
<evidence type="ECO:0000313" key="11">
    <source>
        <dbReference type="Proteomes" id="UP000447873"/>
    </source>
</evidence>
<feature type="domain" description="C2H2-type" evidence="9">
    <location>
        <begin position="238"/>
        <end position="267"/>
    </location>
</feature>
<accession>A0A8H3V0F3</accession>
<name>A0A8H3V0F3_VENIN</name>
<comment type="caution">
    <text evidence="10">The sequence shown here is derived from an EMBL/GenBank/DDBJ whole genome shotgun (WGS) entry which is preliminary data.</text>
</comment>
<dbReference type="AlphaFoldDB" id="A0A8H3V0F3"/>
<dbReference type="GO" id="GO:0005634">
    <property type="term" value="C:nucleus"/>
    <property type="evidence" value="ECO:0007669"/>
    <property type="project" value="UniProtKB-SubCell"/>
</dbReference>
<reference evidence="10 11" key="1">
    <citation type="submission" date="2018-12" db="EMBL/GenBank/DDBJ databases">
        <title>Venturia inaequalis Genome Resource.</title>
        <authorList>
            <person name="Lichtner F.J."/>
        </authorList>
    </citation>
    <scope>NUCLEOTIDE SEQUENCE [LARGE SCALE GENOMIC DNA]</scope>
    <source>
        <strain evidence="10 11">120213</strain>
    </source>
</reference>
<keyword evidence="6" id="KW-0804">Transcription</keyword>
<keyword evidence="4" id="KW-0862">Zinc</keyword>
<evidence type="ECO:0000256" key="2">
    <source>
        <dbReference type="ARBA" id="ARBA00022723"/>
    </source>
</evidence>
<dbReference type="GO" id="GO:0006357">
    <property type="term" value="P:regulation of transcription by RNA polymerase II"/>
    <property type="evidence" value="ECO:0007669"/>
    <property type="project" value="TreeGrafter"/>
</dbReference>
<evidence type="ECO:0000256" key="6">
    <source>
        <dbReference type="ARBA" id="ARBA00023163"/>
    </source>
</evidence>
<sequence length="447" mass="50319">MDCFAALTTAALVVDLFKIVKLATKQIRALTLSVKDAHRLRTFWNAEELLSKLEVDLAELQQAIRPEGDLPVSASADVAVQLRSVAHERMEFWSSRSDAIEAVVDQSLTAERAAMESCAAAKAALQSWKAAAQSCTPTQQLSEHESRQTVQTGRDLTTFSPTFLAENFEISSQGNKTRRHDSGMSEASILSESRKRGRSVEHSCIDLLNNGVQLVCAECRLPFQSLEAHAKAVNHRAFSCAFKNCASSFGRRDLLLRHELTHTDETNYPCPHCDKYSGKNGFKRKDHLQQHLSNFHNKELYPEFCNHTDCQVKAIAVSQKAFKSMKEYRAHLREVHDQTPFPCDWPGCERKGRKGYSRERDLEAHKKTHQQAITPLYTPSENGQNRGLNEEGTSWLTGMGRSLDSQFIWNGPEDQSAALSAQRFNEDCEQIMLDNFSWDTLGDSPLR</sequence>
<protein>
    <recommendedName>
        <fullName evidence="9">C2H2-type domain-containing protein</fullName>
    </recommendedName>
</protein>
<keyword evidence="2" id="KW-0479">Metal-binding</keyword>
<keyword evidence="5" id="KW-0805">Transcription regulation</keyword>
<proteinExistence type="predicted"/>
<gene>
    <name evidence="10" type="ORF">EG328_001258</name>
</gene>
<evidence type="ECO:0000256" key="7">
    <source>
        <dbReference type="ARBA" id="ARBA00023242"/>
    </source>
</evidence>
<evidence type="ECO:0000256" key="5">
    <source>
        <dbReference type="ARBA" id="ARBA00023015"/>
    </source>
</evidence>
<evidence type="ECO:0000259" key="9">
    <source>
        <dbReference type="PROSITE" id="PS50157"/>
    </source>
</evidence>
<dbReference type="InterPro" id="IPR013087">
    <property type="entry name" value="Znf_C2H2_type"/>
</dbReference>
<keyword evidence="7" id="KW-0539">Nucleus</keyword>
<evidence type="ECO:0000256" key="8">
    <source>
        <dbReference type="PROSITE-ProRule" id="PRU00042"/>
    </source>
</evidence>
<dbReference type="Gene3D" id="3.30.160.60">
    <property type="entry name" value="Classic Zinc Finger"/>
    <property type="match status" value="3"/>
</dbReference>
<evidence type="ECO:0000256" key="3">
    <source>
        <dbReference type="ARBA" id="ARBA00022771"/>
    </source>
</evidence>
<evidence type="ECO:0000256" key="4">
    <source>
        <dbReference type="ARBA" id="ARBA00022833"/>
    </source>
</evidence>
<dbReference type="Proteomes" id="UP000447873">
    <property type="component" value="Unassembled WGS sequence"/>
</dbReference>
<dbReference type="PROSITE" id="PS00028">
    <property type="entry name" value="ZINC_FINGER_C2H2_1"/>
    <property type="match status" value="1"/>
</dbReference>
<dbReference type="PANTHER" id="PTHR46179:SF13">
    <property type="entry name" value="C2H2-TYPE DOMAIN-CONTAINING PROTEIN"/>
    <property type="match status" value="1"/>
</dbReference>
<dbReference type="InterPro" id="IPR051061">
    <property type="entry name" value="Zinc_finger_trans_reg"/>
</dbReference>
<comment type="subcellular location">
    <subcellularLocation>
        <location evidence="1">Nucleus</location>
    </subcellularLocation>
</comment>
<dbReference type="SMART" id="SM00355">
    <property type="entry name" value="ZnF_C2H2"/>
    <property type="match status" value="4"/>
</dbReference>
<keyword evidence="3 8" id="KW-0863">Zinc-finger</keyword>
<evidence type="ECO:0000313" key="10">
    <source>
        <dbReference type="EMBL" id="KAE9978802.1"/>
    </source>
</evidence>
<dbReference type="PROSITE" id="PS50157">
    <property type="entry name" value="ZINC_FINGER_C2H2_2"/>
    <property type="match status" value="1"/>
</dbReference>
<dbReference type="PANTHER" id="PTHR46179">
    <property type="entry name" value="ZINC FINGER PROTEIN"/>
    <property type="match status" value="1"/>
</dbReference>
<dbReference type="SUPFAM" id="SSF57667">
    <property type="entry name" value="beta-beta-alpha zinc fingers"/>
    <property type="match status" value="1"/>
</dbReference>
<dbReference type="GO" id="GO:0008270">
    <property type="term" value="F:zinc ion binding"/>
    <property type="evidence" value="ECO:0007669"/>
    <property type="project" value="UniProtKB-KW"/>
</dbReference>
<dbReference type="InterPro" id="IPR036236">
    <property type="entry name" value="Znf_C2H2_sf"/>
</dbReference>
<dbReference type="EMBL" id="WNWS01000129">
    <property type="protein sequence ID" value="KAE9978802.1"/>
    <property type="molecule type" value="Genomic_DNA"/>
</dbReference>
<organism evidence="10 11">
    <name type="scientific">Venturia inaequalis</name>
    <name type="common">Apple scab fungus</name>
    <dbReference type="NCBI Taxonomy" id="5025"/>
    <lineage>
        <taxon>Eukaryota</taxon>
        <taxon>Fungi</taxon>
        <taxon>Dikarya</taxon>
        <taxon>Ascomycota</taxon>
        <taxon>Pezizomycotina</taxon>
        <taxon>Dothideomycetes</taxon>
        <taxon>Pleosporomycetidae</taxon>
        <taxon>Venturiales</taxon>
        <taxon>Venturiaceae</taxon>
        <taxon>Venturia</taxon>
    </lineage>
</organism>